<organism evidence="1 2">
    <name type="scientific">Lactobacillus phage Bromius</name>
    <dbReference type="NCBI Taxonomy" id="2315485"/>
    <lineage>
        <taxon>Viruses</taxon>
        <taxon>Duplodnaviria</taxon>
        <taxon>Heunggongvirae</taxon>
        <taxon>Uroviricota</taxon>
        <taxon>Caudoviricetes</taxon>
        <taxon>Herelleviridae</taxon>
        <taxon>Harbinvirus</taxon>
        <taxon>Harbinvirus bromius</taxon>
    </lineage>
</organism>
<protein>
    <submittedName>
        <fullName evidence="1">Uncharacterized protein</fullName>
    </submittedName>
</protein>
<sequence>MKIDYSSITKDKPVWKVGDVIQDVDINLYLVARVADLGGNILYTLINLEDGYSSDSYKTIAELQHHTGDSDDSILTGTFKYEADGARKVFGEVK</sequence>
<evidence type="ECO:0000313" key="1">
    <source>
        <dbReference type="EMBL" id="AYH92325.1"/>
    </source>
</evidence>
<evidence type="ECO:0000313" key="2">
    <source>
        <dbReference type="Proteomes" id="UP000276738"/>
    </source>
</evidence>
<name>A0A3S7UPX1_9CAUD</name>
<dbReference type="Proteomes" id="UP000276738">
    <property type="component" value="Segment"/>
</dbReference>
<accession>A0A3S7UPX1</accession>
<reference evidence="1 2" key="1">
    <citation type="submission" date="2018-08" db="EMBL/GenBank/DDBJ databases">
        <title>Lactobacillus phages that infect wine-derived L. plantarum strains.</title>
        <authorList>
            <person name="Kyrkou I."/>
            <person name="Byth Carstens A."/>
            <person name="Ellegaard-Jensen L."/>
            <person name="Kot W."/>
            <person name="Hestbjerg Hansen L."/>
        </authorList>
    </citation>
    <scope>NUCLEOTIDE SEQUENCE [LARGE SCALE GENOMIC DNA]</scope>
</reference>
<dbReference type="EMBL" id="MH809531">
    <property type="protein sequence ID" value="AYH92325.1"/>
    <property type="molecule type" value="Genomic_DNA"/>
</dbReference>
<keyword evidence="2" id="KW-1185">Reference proteome</keyword>
<dbReference type="GeneID" id="55005614"/>
<proteinExistence type="predicted"/>
<dbReference type="RefSeq" id="YP_009814476.1">
    <property type="nucleotide sequence ID" value="NC_048085.1"/>
</dbReference>
<dbReference type="KEGG" id="vg:55005614"/>